<evidence type="ECO:0000313" key="1">
    <source>
        <dbReference type="EMBL" id="AOW05886.1"/>
    </source>
</evidence>
<name>A0A1D8NJS7_YARLL</name>
<protein>
    <submittedName>
        <fullName evidence="1">Uncharacterized protein</fullName>
    </submittedName>
</protein>
<dbReference type="RefSeq" id="XP_068139217.1">
    <property type="nucleotide sequence ID" value="XM_068283116.1"/>
</dbReference>
<dbReference type="AlphaFoldDB" id="A0A1D8NJS7"/>
<dbReference type="GeneID" id="94583717"/>
<evidence type="ECO:0000313" key="2">
    <source>
        <dbReference type="Proteomes" id="UP000182444"/>
    </source>
</evidence>
<reference evidence="1 2" key="1">
    <citation type="journal article" date="2016" name="PLoS ONE">
        <title>Sequence Assembly of Yarrowia lipolytica Strain W29/CLIB89 Shows Transposable Element Diversity.</title>
        <authorList>
            <person name="Magnan C."/>
            <person name="Yu J."/>
            <person name="Chang I."/>
            <person name="Jahn E."/>
            <person name="Kanomata Y."/>
            <person name="Wu J."/>
            <person name="Zeller M."/>
            <person name="Oakes M."/>
            <person name="Baldi P."/>
            <person name="Sandmeyer S."/>
        </authorList>
    </citation>
    <scope>NUCLEOTIDE SEQUENCE [LARGE SCALE GENOMIC DNA]</scope>
    <source>
        <strain evidence="2">CLIB89(W29)</strain>
    </source>
</reference>
<dbReference type="EMBL" id="CP017557">
    <property type="protein sequence ID" value="AOW05886.1"/>
    <property type="molecule type" value="Genomic_DNA"/>
</dbReference>
<dbReference type="Proteomes" id="UP000182444">
    <property type="component" value="Chromosome 1E"/>
</dbReference>
<gene>
    <name evidence="1" type="ORF">YALI1_E28491g</name>
</gene>
<dbReference type="VEuPathDB" id="FungiDB:YALI1_E28491g"/>
<sequence>MCGGTENVLLCNGAGERYNQRFCTRGNSACKVGGRRRVFQERTGHVRSRLYDLIGFSDWGEGVTSLYL</sequence>
<accession>A0A1D8NJS7</accession>
<proteinExistence type="predicted"/>
<organism evidence="1 2">
    <name type="scientific">Yarrowia lipolytica</name>
    <name type="common">Candida lipolytica</name>
    <dbReference type="NCBI Taxonomy" id="4952"/>
    <lineage>
        <taxon>Eukaryota</taxon>
        <taxon>Fungi</taxon>
        <taxon>Dikarya</taxon>
        <taxon>Ascomycota</taxon>
        <taxon>Saccharomycotina</taxon>
        <taxon>Dipodascomycetes</taxon>
        <taxon>Dipodascales</taxon>
        <taxon>Dipodascales incertae sedis</taxon>
        <taxon>Yarrowia</taxon>
    </lineage>
</organism>